<dbReference type="Proteomes" id="UP000242915">
    <property type="component" value="Unassembled WGS sequence"/>
</dbReference>
<accession>A0A239JB51</accession>
<reference evidence="2" key="1">
    <citation type="submission" date="2017-06" db="EMBL/GenBank/DDBJ databases">
        <authorList>
            <person name="Varghese N."/>
            <person name="Submissions S."/>
        </authorList>
    </citation>
    <scope>NUCLEOTIDE SEQUENCE [LARGE SCALE GENOMIC DNA]</scope>
    <source>
        <strain evidence="2">CIP 108523</strain>
    </source>
</reference>
<evidence type="ECO:0000313" key="1">
    <source>
        <dbReference type="EMBL" id="SNT03019.1"/>
    </source>
</evidence>
<organism evidence="1 2">
    <name type="scientific">Pseudomonas segetis</name>
    <dbReference type="NCBI Taxonomy" id="298908"/>
    <lineage>
        <taxon>Bacteria</taxon>
        <taxon>Pseudomonadati</taxon>
        <taxon>Pseudomonadota</taxon>
        <taxon>Gammaproteobacteria</taxon>
        <taxon>Pseudomonadales</taxon>
        <taxon>Pseudomonadaceae</taxon>
        <taxon>Pseudomonas</taxon>
    </lineage>
</organism>
<dbReference type="EMBL" id="FZOG01000008">
    <property type="protein sequence ID" value="SNT03019.1"/>
    <property type="molecule type" value="Genomic_DNA"/>
</dbReference>
<sequence>MTQYSLIEDLEKKLSLYRELHKNESFKQCYTHREIAALISRAKVYPAELSREMVRCILEDGEPWPAGDGGLLSVRARVSMQELESARVIKFRNDRLEIIRHVESSPDMPEKLKGQLDALRTLYEIRYGIGCVAPHLRLQSSDVSVSTFMQASTSLVPIEGGYKISLERQDIPGVALNLWRILKAESKPGLEVFKVWLSKIVMASDVSYVFDMEFSGNDERDEFLEAAYKYVEADDSLFESWDKIAADIALDVNRIGSIVEMGRVVAFGSDGRNDSPPQYYEQLDLEPLAGVIARLLKKPREGLLEAYQWWMEAERHSGHYGMVHNIVWAIVSGERNLYNVNSSFPITRRLFELSNKSPRLLGVLVSGISAPKYLCYLLSNLSTNHLGLVRISNELQRSGRGLSEQVDYERLWWNLAWTQALEIYVGSHYRNVHEGNVVDVLQNIGELIVWISDRELGFSSKSTSIRETLIPQLKLAIESIRYFSVNTIGEVSLIRHECHNMANLFMASPRGKRYEDGEIPLGQWVLLFWCLDVLDSKQSSIGGEGSKAEIERVVEYLIECYLGVLRYRVSFRCNSSDDPEAFEELGWEFLVKHAKASSRRKLIFAFDDFEIKEIPKDSNLRSGFLSAVRTHIRLLLSLYASELHSKVKVDLVEAMLSLTASYGFGADRLSGVFENLVDESSYSRIRLWKDLCEKANIFGDDEFKRLVNISKNEAPLSCLLKMYVGTNSLSRKSQVQEVIDARDLSEEKIYSAPEISKMIAMAANIGLSGLVARLLKLGRENAHKSFQKEFDSLETQIELKDIFESSYNSVEERVEALKAYQVKGDDATYANEMGRFKRYLLALAYLQVDANKALAFFELLLKEKKQIQYATGVIKAHMALSDASSDQVSPSHYRRLYASWLEVYQDLGHVELGMPDVYEVLSLLKRANDPDTFEQFWKGASSHQRNSFELAPLWCEHLRATGRIEDALAHLAAVKEHHGECPASESKRLEELEDALNNENFIKISGSPYTLELFARSSHDQAGIVWRQIGSMDARQQCRVIAGNDCTVEKFISKNTELAVRELLSRKSNLQRKKVGGGKTIPLDDEDMINDWLVSILRHRLNYLKWTVADQSRAGKSASGKGVGEGDGWIFDGDSNRVSLLEAFRVQGLNTTVINEHLNKVAGYNSVGASPIIVVVYVASPDFNKLCMDYQLHINSIDYEGFDTRCKGHAANDLIRESHLSCYHEVRSIQGCGIHFYHYLVDLYLSDD</sequence>
<dbReference type="RefSeq" id="WP_141133445.1">
    <property type="nucleotide sequence ID" value="NZ_FZOG01000008.1"/>
</dbReference>
<evidence type="ECO:0000313" key="2">
    <source>
        <dbReference type="Proteomes" id="UP000242915"/>
    </source>
</evidence>
<gene>
    <name evidence="1" type="ORF">SAMN05216255_4264</name>
</gene>
<name>A0A239JB51_9PSED</name>
<proteinExistence type="predicted"/>
<protein>
    <submittedName>
        <fullName evidence="1">Uncharacterized protein</fullName>
    </submittedName>
</protein>
<dbReference type="AlphaFoldDB" id="A0A239JB51"/>
<keyword evidence="2" id="KW-1185">Reference proteome</keyword>